<dbReference type="PRINTS" id="PR00109">
    <property type="entry name" value="TYRKINASE"/>
</dbReference>
<dbReference type="AlphaFoldDB" id="A0A225WIL5"/>
<evidence type="ECO:0000256" key="5">
    <source>
        <dbReference type="ARBA" id="ARBA00022741"/>
    </source>
</evidence>
<dbReference type="GO" id="GO:0016020">
    <property type="term" value="C:membrane"/>
    <property type="evidence" value="ECO:0007669"/>
    <property type="project" value="UniProtKB-SubCell"/>
</dbReference>
<dbReference type="InterPro" id="IPR008271">
    <property type="entry name" value="Ser/Thr_kinase_AS"/>
</dbReference>
<evidence type="ECO:0000313" key="14">
    <source>
        <dbReference type="EMBL" id="OWZ16959.1"/>
    </source>
</evidence>
<dbReference type="InterPro" id="IPR017441">
    <property type="entry name" value="Protein_kinase_ATP_BS"/>
</dbReference>
<dbReference type="PANTHER" id="PTHR44329:SF288">
    <property type="entry name" value="MITOGEN-ACTIVATED PROTEIN KINASE KINASE KINASE 20"/>
    <property type="match status" value="1"/>
</dbReference>
<keyword evidence="7 11" id="KW-0067">ATP-binding</keyword>
<organism evidence="14 15">
    <name type="scientific">Phytophthora megakarya</name>
    <dbReference type="NCBI Taxonomy" id="4795"/>
    <lineage>
        <taxon>Eukaryota</taxon>
        <taxon>Sar</taxon>
        <taxon>Stramenopiles</taxon>
        <taxon>Oomycota</taxon>
        <taxon>Peronosporomycetes</taxon>
        <taxon>Peronosporales</taxon>
        <taxon>Peronosporaceae</taxon>
        <taxon>Phytophthora</taxon>
    </lineage>
</organism>
<dbReference type="GO" id="GO:0005524">
    <property type="term" value="F:ATP binding"/>
    <property type="evidence" value="ECO:0007669"/>
    <property type="project" value="UniProtKB-UniRule"/>
</dbReference>
<evidence type="ECO:0000256" key="11">
    <source>
        <dbReference type="PROSITE-ProRule" id="PRU10141"/>
    </source>
</evidence>
<dbReference type="PROSITE" id="PS50011">
    <property type="entry name" value="PROTEIN_KINASE_DOM"/>
    <property type="match status" value="1"/>
</dbReference>
<evidence type="ECO:0000256" key="10">
    <source>
        <dbReference type="ARBA" id="ARBA00048679"/>
    </source>
</evidence>
<evidence type="ECO:0000256" key="1">
    <source>
        <dbReference type="ARBA" id="ARBA00004370"/>
    </source>
</evidence>
<gene>
    <name evidence="14" type="ORF">PHMEG_0009177</name>
</gene>
<feature type="compositionally biased region" description="Basic residues" evidence="12">
    <location>
        <begin position="10"/>
        <end position="23"/>
    </location>
</feature>
<evidence type="ECO:0000256" key="7">
    <source>
        <dbReference type="ARBA" id="ARBA00022840"/>
    </source>
</evidence>
<evidence type="ECO:0000256" key="4">
    <source>
        <dbReference type="ARBA" id="ARBA00022679"/>
    </source>
</evidence>
<dbReference type="SUPFAM" id="SSF56112">
    <property type="entry name" value="Protein kinase-like (PK-like)"/>
    <property type="match status" value="1"/>
</dbReference>
<feature type="compositionally biased region" description="Basic and acidic residues" evidence="12">
    <location>
        <begin position="88"/>
        <end position="118"/>
    </location>
</feature>
<evidence type="ECO:0000256" key="8">
    <source>
        <dbReference type="ARBA" id="ARBA00023136"/>
    </source>
</evidence>
<reference evidence="15" key="1">
    <citation type="submission" date="2017-03" db="EMBL/GenBank/DDBJ databases">
        <title>Phytopthora megakarya and P. palmivora, two closely related causual agents of cacao black pod achieved similar genome size and gene model numbers by different mechanisms.</title>
        <authorList>
            <person name="Ali S."/>
            <person name="Shao J."/>
            <person name="Larry D.J."/>
            <person name="Kronmiller B."/>
            <person name="Shen D."/>
            <person name="Strem M.D."/>
            <person name="Melnick R.L."/>
            <person name="Guiltinan M.J."/>
            <person name="Tyler B.M."/>
            <person name="Meinhardt L.W."/>
            <person name="Bailey B.A."/>
        </authorList>
    </citation>
    <scope>NUCLEOTIDE SEQUENCE [LARGE SCALE GENOMIC DNA]</scope>
    <source>
        <strain evidence="15">zdho120</strain>
    </source>
</reference>
<dbReference type="PROSITE" id="PS00107">
    <property type="entry name" value="PROTEIN_KINASE_ATP"/>
    <property type="match status" value="1"/>
</dbReference>
<dbReference type="InterPro" id="IPR011009">
    <property type="entry name" value="Kinase-like_dom_sf"/>
</dbReference>
<dbReference type="GO" id="GO:0004674">
    <property type="term" value="F:protein serine/threonine kinase activity"/>
    <property type="evidence" value="ECO:0007669"/>
    <property type="project" value="UniProtKB-KW"/>
</dbReference>
<evidence type="ECO:0000256" key="2">
    <source>
        <dbReference type="ARBA" id="ARBA00012513"/>
    </source>
</evidence>
<feature type="region of interest" description="Disordered" evidence="12">
    <location>
        <begin position="207"/>
        <end position="232"/>
    </location>
</feature>
<name>A0A225WIL5_9STRA</name>
<feature type="region of interest" description="Disordered" evidence="12">
    <location>
        <begin position="1"/>
        <end position="140"/>
    </location>
</feature>
<comment type="catalytic activity">
    <reaction evidence="10">
        <text>L-seryl-[protein] + ATP = O-phospho-L-seryl-[protein] + ADP + H(+)</text>
        <dbReference type="Rhea" id="RHEA:17989"/>
        <dbReference type="Rhea" id="RHEA-COMP:9863"/>
        <dbReference type="Rhea" id="RHEA-COMP:11604"/>
        <dbReference type="ChEBI" id="CHEBI:15378"/>
        <dbReference type="ChEBI" id="CHEBI:29999"/>
        <dbReference type="ChEBI" id="CHEBI:30616"/>
        <dbReference type="ChEBI" id="CHEBI:83421"/>
        <dbReference type="ChEBI" id="CHEBI:456216"/>
        <dbReference type="EC" id="2.7.11.1"/>
    </reaction>
</comment>
<proteinExistence type="predicted"/>
<dbReference type="CDD" id="cd13999">
    <property type="entry name" value="STKc_MAP3K-like"/>
    <property type="match status" value="1"/>
</dbReference>
<feature type="binding site" evidence="11">
    <location>
        <position position="271"/>
    </location>
    <ligand>
        <name>ATP</name>
        <dbReference type="ChEBI" id="CHEBI:30616"/>
    </ligand>
</feature>
<keyword evidence="5 11" id="KW-0547">Nucleotide-binding</keyword>
<keyword evidence="6 14" id="KW-0418">Kinase</keyword>
<dbReference type="SMART" id="SM00220">
    <property type="entry name" value="S_TKc"/>
    <property type="match status" value="1"/>
</dbReference>
<comment type="caution">
    <text evidence="14">The sequence shown here is derived from an EMBL/GenBank/DDBJ whole genome shotgun (WGS) entry which is preliminary data.</text>
</comment>
<keyword evidence="15" id="KW-1185">Reference proteome</keyword>
<dbReference type="Gene3D" id="3.30.200.20">
    <property type="entry name" value="Phosphorylase Kinase, domain 1"/>
    <property type="match status" value="1"/>
</dbReference>
<dbReference type="Proteomes" id="UP000198211">
    <property type="component" value="Unassembled WGS sequence"/>
</dbReference>
<dbReference type="Gene3D" id="1.10.510.10">
    <property type="entry name" value="Transferase(Phosphotransferase) domain 1"/>
    <property type="match status" value="1"/>
</dbReference>
<dbReference type="FunFam" id="3.30.200.20:FF:000034">
    <property type="entry name" value="Kinase suppressor of Ras 1"/>
    <property type="match status" value="1"/>
</dbReference>
<keyword evidence="8" id="KW-0472">Membrane</keyword>
<dbReference type="InterPro" id="IPR001245">
    <property type="entry name" value="Ser-Thr/Tyr_kinase_cat_dom"/>
</dbReference>
<comment type="subcellular location">
    <subcellularLocation>
        <location evidence="1">Membrane</location>
    </subcellularLocation>
</comment>
<dbReference type="Pfam" id="PF07714">
    <property type="entry name" value="PK_Tyr_Ser-Thr"/>
    <property type="match status" value="1"/>
</dbReference>
<evidence type="ECO:0000259" key="13">
    <source>
        <dbReference type="PROSITE" id="PS50011"/>
    </source>
</evidence>
<evidence type="ECO:0000256" key="3">
    <source>
        <dbReference type="ARBA" id="ARBA00022527"/>
    </source>
</evidence>
<accession>A0A225WIL5</accession>
<evidence type="ECO:0000313" key="15">
    <source>
        <dbReference type="Proteomes" id="UP000198211"/>
    </source>
</evidence>
<dbReference type="InterPro" id="IPR051681">
    <property type="entry name" value="Ser/Thr_Kinases-Pseudokinases"/>
</dbReference>
<sequence>MNKENAKVRGNQRKLTFQRRKKPANPLRVDPNAAPTRTSTFFGTVGSPIKMGPGNGAAGARRPKLPPRPSPDAVDSEAATLDITQKAAFREELRRQQKAKQQEKEDAEKKKQEAKPGEEVATVRNDRKQRGRNSTEFIGQPMEPVQQLKLDGAKKAKIPHFLSAWFNAGHDTKATNDTDNSDAESAKTDATIVSADEKDMRIEVAKQKEKENVAAKPPPAPVDAKDKVKHRPTSYSQNINFNEITLGRMIGEGAFGKVHEGKWRGKSVAVKLLICQDLRSDILNEFQSEVEIMSVLRHPNICRLLGACMEPPHRALVVELLQRGSLWGVLRMNRKSIDQEMRSRFIYDTAKGMSYLHHFERPILHRDLKSPNLLVDKNFNIKLSDFGLARVKAHVQTMTGNCGTVQWMAPEVLGNQKYTEKADVFSFGIVIWEIVTGECPYDGMSQIQAALGVLNRNLRPNIPRDCPPFFSRLMKACWNRQPELRPSFPHIVNAFRTYQSSISESRATSSAAASAKAAMAASVAAS</sequence>
<dbReference type="EMBL" id="NBNE01000837">
    <property type="protein sequence ID" value="OWZ16959.1"/>
    <property type="molecule type" value="Genomic_DNA"/>
</dbReference>
<protein>
    <recommendedName>
        <fullName evidence="2">non-specific serine/threonine protein kinase</fullName>
        <ecNumber evidence="2">2.7.11.1</ecNumber>
    </recommendedName>
</protein>
<keyword evidence="4" id="KW-0808">Transferase</keyword>
<evidence type="ECO:0000256" key="9">
    <source>
        <dbReference type="ARBA" id="ARBA00047899"/>
    </source>
</evidence>
<evidence type="ECO:0000256" key="6">
    <source>
        <dbReference type="ARBA" id="ARBA00022777"/>
    </source>
</evidence>
<dbReference type="OrthoDB" id="339325at2759"/>
<feature type="domain" description="Protein kinase" evidence="13">
    <location>
        <begin position="244"/>
        <end position="502"/>
    </location>
</feature>
<dbReference type="STRING" id="4795.A0A225WIL5"/>
<dbReference type="FunFam" id="1.10.510.10:FF:000476">
    <property type="entry name" value="PAS domain-containing protein tyrosine kinase family protein"/>
    <property type="match status" value="1"/>
</dbReference>
<comment type="catalytic activity">
    <reaction evidence="9">
        <text>L-threonyl-[protein] + ATP = O-phospho-L-threonyl-[protein] + ADP + H(+)</text>
        <dbReference type="Rhea" id="RHEA:46608"/>
        <dbReference type="Rhea" id="RHEA-COMP:11060"/>
        <dbReference type="Rhea" id="RHEA-COMP:11605"/>
        <dbReference type="ChEBI" id="CHEBI:15378"/>
        <dbReference type="ChEBI" id="CHEBI:30013"/>
        <dbReference type="ChEBI" id="CHEBI:30616"/>
        <dbReference type="ChEBI" id="CHEBI:61977"/>
        <dbReference type="ChEBI" id="CHEBI:456216"/>
        <dbReference type="EC" id="2.7.11.1"/>
    </reaction>
</comment>
<dbReference type="PROSITE" id="PS00108">
    <property type="entry name" value="PROTEIN_KINASE_ST"/>
    <property type="match status" value="1"/>
</dbReference>
<evidence type="ECO:0000256" key="12">
    <source>
        <dbReference type="SAM" id="MobiDB-lite"/>
    </source>
</evidence>
<dbReference type="PANTHER" id="PTHR44329">
    <property type="entry name" value="SERINE/THREONINE-PROTEIN KINASE TNNI3K-RELATED"/>
    <property type="match status" value="1"/>
</dbReference>
<keyword evidence="3" id="KW-0723">Serine/threonine-protein kinase</keyword>
<dbReference type="InterPro" id="IPR000719">
    <property type="entry name" value="Prot_kinase_dom"/>
</dbReference>
<dbReference type="EC" id="2.7.11.1" evidence="2"/>